<protein>
    <submittedName>
        <fullName evidence="3">Alpha/beta hydrolase</fullName>
    </submittedName>
</protein>
<feature type="region of interest" description="Disordered" evidence="1">
    <location>
        <begin position="54"/>
        <end position="74"/>
    </location>
</feature>
<evidence type="ECO:0000313" key="4">
    <source>
        <dbReference type="Proteomes" id="UP000598146"/>
    </source>
</evidence>
<dbReference type="Gene3D" id="3.40.50.1820">
    <property type="entry name" value="alpha/beta hydrolase"/>
    <property type="match status" value="1"/>
</dbReference>
<name>A0A931C139_9ACTN</name>
<dbReference type="InterPro" id="IPR050266">
    <property type="entry name" value="AB_hydrolase_sf"/>
</dbReference>
<reference evidence="3" key="1">
    <citation type="submission" date="2020-11" db="EMBL/GenBank/DDBJ databases">
        <title>Isolation and identification of active actinomycetes.</title>
        <authorList>
            <person name="Sun X."/>
        </authorList>
    </citation>
    <scope>NUCLEOTIDE SEQUENCE</scope>
    <source>
        <strain evidence="3">NEAU-A11</strain>
    </source>
</reference>
<keyword evidence="4" id="KW-1185">Reference proteome</keyword>
<evidence type="ECO:0000259" key="2">
    <source>
        <dbReference type="Pfam" id="PF00561"/>
    </source>
</evidence>
<dbReference type="GO" id="GO:0016787">
    <property type="term" value="F:hydrolase activity"/>
    <property type="evidence" value="ECO:0007669"/>
    <property type="project" value="UniProtKB-KW"/>
</dbReference>
<dbReference type="Proteomes" id="UP000598146">
    <property type="component" value="Unassembled WGS sequence"/>
</dbReference>
<dbReference type="PANTHER" id="PTHR43798:SF33">
    <property type="entry name" value="HYDROLASE, PUTATIVE (AFU_ORTHOLOGUE AFUA_2G14860)-RELATED"/>
    <property type="match status" value="1"/>
</dbReference>
<sequence>MTTHTLEVPGASLYYEVRGTGPLVALVGAPMNATSFAPLADLLAADHTVLTTDPRGINRSRATDPERDSTPETRADDLSRLIHHLDAGPAAVMGSSGGAVTALALVQAHPEQVHTVIAHEPPLAELLDDRDDVRAQTADYVATYLAGDVVGAWTKFFDQAGIGIPADVVEQMFGGERDPQDVADEHFWFVHELRGSAQWLPDVALLRDSPARIVIGVGADSTGQICDRTSAALAALLGVERTTFPGDHIGFVDHPGPFAVRLRDVL</sequence>
<dbReference type="InterPro" id="IPR029058">
    <property type="entry name" value="AB_hydrolase_fold"/>
</dbReference>
<dbReference type="SUPFAM" id="SSF53474">
    <property type="entry name" value="alpha/beta-Hydrolases"/>
    <property type="match status" value="1"/>
</dbReference>
<organism evidence="3 4">
    <name type="scientific">Actinoplanes aureus</name>
    <dbReference type="NCBI Taxonomy" id="2792083"/>
    <lineage>
        <taxon>Bacteria</taxon>
        <taxon>Bacillati</taxon>
        <taxon>Actinomycetota</taxon>
        <taxon>Actinomycetes</taxon>
        <taxon>Micromonosporales</taxon>
        <taxon>Micromonosporaceae</taxon>
        <taxon>Actinoplanes</taxon>
    </lineage>
</organism>
<feature type="domain" description="AB hydrolase-1" evidence="2">
    <location>
        <begin position="22"/>
        <end position="147"/>
    </location>
</feature>
<accession>A0A931C139</accession>
<keyword evidence="3" id="KW-0378">Hydrolase</keyword>
<comment type="caution">
    <text evidence="3">The sequence shown here is derived from an EMBL/GenBank/DDBJ whole genome shotgun (WGS) entry which is preliminary data.</text>
</comment>
<dbReference type="GO" id="GO:0016020">
    <property type="term" value="C:membrane"/>
    <property type="evidence" value="ECO:0007669"/>
    <property type="project" value="TreeGrafter"/>
</dbReference>
<gene>
    <name evidence="3" type="ORF">I4J89_07810</name>
</gene>
<evidence type="ECO:0000256" key="1">
    <source>
        <dbReference type="SAM" id="MobiDB-lite"/>
    </source>
</evidence>
<evidence type="ECO:0000313" key="3">
    <source>
        <dbReference type="EMBL" id="MBG0561365.1"/>
    </source>
</evidence>
<dbReference type="PANTHER" id="PTHR43798">
    <property type="entry name" value="MONOACYLGLYCEROL LIPASE"/>
    <property type="match status" value="1"/>
</dbReference>
<dbReference type="Pfam" id="PF00561">
    <property type="entry name" value="Abhydrolase_1"/>
    <property type="match status" value="1"/>
</dbReference>
<dbReference type="RefSeq" id="WP_196413158.1">
    <property type="nucleotide sequence ID" value="NZ_JADQTO010000003.1"/>
</dbReference>
<proteinExistence type="predicted"/>
<dbReference type="EMBL" id="JADQTO010000003">
    <property type="protein sequence ID" value="MBG0561365.1"/>
    <property type="molecule type" value="Genomic_DNA"/>
</dbReference>
<feature type="compositionally biased region" description="Basic and acidic residues" evidence="1">
    <location>
        <begin position="61"/>
        <end position="74"/>
    </location>
</feature>
<dbReference type="InterPro" id="IPR000073">
    <property type="entry name" value="AB_hydrolase_1"/>
</dbReference>
<dbReference type="AlphaFoldDB" id="A0A931C139"/>